<dbReference type="EMBL" id="HG720448">
    <property type="protein sequence ID" value="CDJ59470.1"/>
    <property type="molecule type" value="Genomic_DNA"/>
</dbReference>
<dbReference type="AlphaFoldDB" id="U6MCS7"/>
<evidence type="ECO:0000313" key="2">
    <source>
        <dbReference type="EMBL" id="CDJ59470.1"/>
    </source>
</evidence>
<reference evidence="2" key="1">
    <citation type="submission" date="2013-10" db="EMBL/GenBank/DDBJ databases">
        <title>Genomic analysis of the causative agents of coccidiosis in chickens.</title>
        <authorList>
            <person name="Reid A.J."/>
            <person name="Blake D."/>
            <person name="Billington K."/>
            <person name="Browne H."/>
            <person name="Dunn M."/>
            <person name="Hung S."/>
            <person name="Kawahara F."/>
            <person name="Miranda-Saavedra D."/>
            <person name="Mourier T."/>
            <person name="Nagra H."/>
            <person name="Otto T.D."/>
            <person name="Rawlings N."/>
            <person name="Sanchez A."/>
            <person name="Sanders M."/>
            <person name="Subramaniam C."/>
            <person name="Tay Y."/>
            <person name="Dear P."/>
            <person name="Doerig C."/>
            <person name="Gruber A."/>
            <person name="Parkinson J."/>
            <person name="Shirley M."/>
            <person name="Wan K.L."/>
            <person name="Berriman M."/>
            <person name="Tomley F."/>
            <person name="Pain A."/>
        </authorList>
    </citation>
    <scope>NUCLEOTIDE SEQUENCE [LARGE SCALE GENOMIC DNA]</scope>
    <source>
        <strain evidence="2">Weybridge</strain>
    </source>
</reference>
<dbReference type="GeneID" id="25336229"/>
<protein>
    <submittedName>
        <fullName evidence="2">Uncharacterized protein</fullName>
    </submittedName>
</protein>
<dbReference type="Proteomes" id="UP000030763">
    <property type="component" value="Unassembled WGS sequence"/>
</dbReference>
<evidence type="ECO:0000313" key="3">
    <source>
        <dbReference type="Proteomes" id="UP000030763"/>
    </source>
</evidence>
<dbReference type="OrthoDB" id="345299at2759"/>
<gene>
    <name evidence="2" type="ORF">EMWEY_00022430</name>
</gene>
<dbReference type="OMA" id="PTRCTIL"/>
<reference evidence="2" key="2">
    <citation type="submission" date="2013-10" db="EMBL/GenBank/DDBJ databases">
        <authorList>
            <person name="Aslett M."/>
        </authorList>
    </citation>
    <scope>NUCLEOTIDE SEQUENCE [LARGE SCALE GENOMIC DNA]</scope>
    <source>
        <strain evidence="2">Weybridge</strain>
    </source>
</reference>
<dbReference type="RefSeq" id="XP_013336118.1">
    <property type="nucleotide sequence ID" value="XM_013480664.1"/>
</dbReference>
<evidence type="ECO:0000256" key="1">
    <source>
        <dbReference type="SAM" id="MobiDB-lite"/>
    </source>
</evidence>
<name>U6MCS7_EIMMA</name>
<keyword evidence="3" id="KW-1185">Reference proteome</keyword>
<feature type="compositionally biased region" description="Basic and acidic residues" evidence="1">
    <location>
        <begin position="261"/>
        <end position="282"/>
    </location>
</feature>
<proteinExistence type="predicted"/>
<sequence length="282" mass="32171">MKDVDNENYRLGTRPKAGRLVGAPGRRLHSPDAALGVKLLNVSLAELAVHYYETQVFLQDVIEHVSSAFSVQPQRVVPLQLRPDDREPTRCTILTFTIRGIPFHDLSGQMREMFEQSKTAFGEWRFGDRKVPLEPIVLGLPGVLNDVPLQTAPTVWQRPGLDAEWEQEAELWVKLRNFKWMEELKSNLHHFERRLIALRGAVASTMKVKDPRVLQVARYYTSSDGTIVIMTSTEVVFHSLLQPRPKPTEKIALLPIRAVHSKQEAKRQPRPPKGRDMPGHEK</sequence>
<accession>U6MCS7</accession>
<feature type="region of interest" description="Disordered" evidence="1">
    <location>
        <begin position="258"/>
        <end position="282"/>
    </location>
</feature>
<organism evidence="2 3">
    <name type="scientific">Eimeria maxima</name>
    <name type="common">Coccidian parasite</name>
    <dbReference type="NCBI Taxonomy" id="5804"/>
    <lineage>
        <taxon>Eukaryota</taxon>
        <taxon>Sar</taxon>
        <taxon>Alveolata</taxon>
        <taxon>Apicomplexa</taxon>
        <taxon>Conoidasida</taxon>
        <taxon>Coccidia</taxon>
        <taxon>Eucoccidiorida</taxon>
        <taxon>Eimeriorina</taxon>
        <taxon>Eimeriidae</taxon>
        <taxon>Eimeria</taxon>
    </lineage>
</organism>
<dbReference type="VEuPathDB" id="ToxoDB:EMWEY_00022430"/>